<feature type="compositionally biased region" description="Polar residues" evidence="1">
    <location>
        <begin position="166"/>
        <end position="178"/>
    </location>
</feature>
<reference evidence="2 3" key="1">
    <citation type="submission" date="2018-06" db="EMBL/GenBank/DDBJ databases">
        <title>Comparative genomics reveals the genomic features of Rhizophagus irregularis, R. cerebriforme, R. diaphanum and Gigaspora rosea, and their symbiotic lifestyle signature.</title>
        <authorList>
            <person name="Morin E."/>
            <person name="San Clemente H."/>
            <person name="Chen E.C.H."/>
            <person name="De La Providencia I."/>
            <person name="Hainaut M."/>
            <person name="Kuo A."/>
            <person name="Kohler A."/>
            <person name="Murat C."/>
            <person name="Tang N."/>
            <person name="Roy S."/>
            <person name="Loubradou J."/>
            <person name="Henrissat B."/>
            <person name="Grigoriev I.V."/>
            <person name="Corradi N."/>
            <person name="Roux C."/>
            <person name="Martin F.M."/>
        </authorList>
    </citation>
    <scope>NUCLEOTIDE SEQUENCE [LARGE SCALE GENOMIC DNA]</scope>
    <source>
        <strain evidence="2 3">DAOM 194757</strain>
    </source>
</reference>
<dbReference type="SUPFAM" id="SSF56574">
    <property type="entry name" value="Serpins"/>
    <property type="match status" value="1"/>
</dbReference>
<dbReference type="InterPro" id="IPR036186">
    <property type="entry name" value="Serpin_sf"/>
</dbReference>
<accession>A0A397U432</accession>
<keyword evidence="3" id="KW-1185">Reference proteome</keyword>
<protein>
    <submittedName>
        <fullName evidence="2">Uncharacterized protein</fullName>
    </submittedName>
</protein>
<dbReference type="STRING" id="44941.A0A397U432"/>
<feature type="compositionally biased region" description="Basic and acidic residues" evidence="1">
    <location>
        <begin position="1"/>
        <end position="11"/>
    </location>
</feature>
<feature type="compositionally biased region" description="Basic and acidic residues" evidence="1">
    <location>
        <begin position="126"/>
        <end position="137"/>
    </location>
</feature>
<feature type="compositionally biased region" description="Low complexity" evidence="1">
    <location>
        <begin position="62"/>
        <end position="72"/>
    </location>
</feature>
<name>A0A397U432_9GLOM</name>
<dbReference type="EMBL" id="QKWP01002188">
    <property type="protein sequence ID" value="RIB04411.1"/>
    <property type="molecule type" value="Genomic_DNA"/>
</dbReference>
<dbReference type="Proteomes" id="UP000266673">
    <property type="component" value="Unassembled WGS sequence"/>
</dbReference>
<feature type="compositionally biased region" description="Basic and acidic residues" evidence="1">
    <location>
        <begin position="95"/>
        <end position="112"/>
    </location>
</feature>
<proteinExistence type="predicted"/>
<feature type="compositionally biased region" description="Acidic residues" evidence="1">
    <location>
        <begin position="179"/>
        <end position="191"/>
    </location>
</feature>
<gene>
    <name evidence="2" type="ORF">C2G38_683040</name>
</gene>
<feature type="region of interest" description="Disordered" evidence="1">
    <location>
        <begin position="1"/>
        <end position="200"/>
    </location>
</feature>
<evidence type="ECO:0000256" key="1">
    <source>
        <dbReference type="SAM" id="MobiDB-lite"/>
    </source>
</evidence>
<organism evidence="2 3">
    <name type="scientific">Gigaspora rosea</name>
    <dbReference type="NCBI Taxonomy" id="44941"/>
    <lineage>
        <taxon>Eukaryota</taxon>
        <taxon>Fungi</taxon>
        <taxon>Fungi incertae sedis</taxon>
        <taxon>Mucoromycota</taxon>
        <taxon>Glomeromycotina</taxon>
        <taxon>Glomeromycetes</taxon>
        <taxon>Diversisporales</taxon>
        <taxon>Gigasporaceae</taxon>
        <taxon>Gigaspora</taxon>
    </lineage>
</organism>
<evidence type="ECO:0000313" key="3">
    <source>
        <dbReference type="Proteomes" id="UP000266673"/>
    </source>
</evidence>
<sequence>MEKDLDFDNKKNSPTNASNLNIPDVVDSTLTIASNDPSTNSNKASLTGLDETGTNTQNFEENNSCSSSNINNRNDKDQESSTVMSNLVTSQEGSNNKDIDPQSEVTPEKDINNDTVTVIDPQSEVTPEKDINKDTVTVKDPQSKVTPEQDINAQNDDTVAVIDPQSKVTPEQDINAQNDDSDTDSQDDETDINAQNDEMDINVQNDENTNNIRNDKVNINGKNVNTNTEDLSIQESSKSVKRNWSIKRVFSVRKKKIKNNQSNDIIKVFKDDASVNQAHGIVIEQDDHHVIPPEPLIENLATTYFHVIMPKKVFKKKLEVFVIGNIDKLGDTRYGIVRLNRHENNPIYWYSDPINIPINFPDVKYSYFIYKGNKSSLAKKLFNQFTSKSSSDEVIVPDVHADPNNWCWDYNKREFIFKENQYDIWEDNEKYQIKFKDILKNYPYISVIYNSINEKNLKEKIIEYLGISKAHAHVLDYDMIEEFIFKNFNDSNLIKQNVFLCVLLGYVINEKNFKSHMPFEYNLPENFLSIDMLQTFKNINKDDLPNEVIKMLPQVVCAVVLHISTYSTNFDWIKAFEVAPIIDPKYTFLEQFKIPVYTRENESNFLGSIKNFAKPCMDEITNDITYVKVCKNLISLCQSIGAIIYLWQNIFLSDSNISEDLCEYSLNHLSFFMLNDNAKELEKHLKEIPDNFSNIDFAPIFRQRTFKLLSSLNINWDKDNVDSILKLLNSNKLGWEEDSILQALNYISASRNMELLQNFPNQLVTFLDEGFININLKDKQLCEICTKWFKSTLKYIKEVQHPSKDIEENFACTIFHYLSIMCSIMKKYDITCIQLFNAAEESVKILKDNVIFDAAADIGDLNQNELMEIFSRVLKERFNCDQNSDIMLLNKILRICKSNGQQLHIPNTLCEDIVFYILTKLQPSLSNIDMNIIEDNFHMILLASSNFWVCILKATGSVEKLHSRNMYVQTVRRAINQLAKKFLDKSIEINMLKNILLGYDDNQLLAYFSTIYETSELKITKKVLQDLRESYESYMDKLKKLDIFYKRFCVKAIDKQDYILDIERKLNMQEIVILENITKELFWNFHYLIIDIAQRSYIYTESQTFKNVFEKYLESYEETLTVELIVRYIHSTLLDYDNLRAEYKDWTKLECSKISSFWKGVEVKNINHELELMSRGMKWQPKDSLKNASSRCC</sequence>
<dbReference type="OrthoDB" id="2401878at2759"/>
<feature type="compositionally biased region" description="Polar residues" evidence="1">
    <location>
        <begin position="28"/>
        <end position="45"/>
    </location>
</feature>
<comment type="caution">
    <text evidence="2">The sequence shown here is derived from an EMBL/GenBank/DDBJ whole genome shotgun (WGS) entry which is preliminary data.</text>
</comment>
<feature type="compositionally biased region" description="Polar residues" evidence="1">
    <location>
        <begin position="12"/>
        <end position="21"/>
    </location>
</feature>
<feature type="compositionally biased region" description="Polar residues" evidence="1">
    <location>
        <begin position="52"/>
        <end position="61"/>
    </location>
</feature>
<dbReference type="AlphaFoldDB" id="A0A397U432"/>
<feature type="compositionally biased region" description="Polar residues" evidence="1">
    <location>
        <begin position="80"/>
        <end position="94"/>
    </location>
</feature>
<feature type="compositionally biased region" description="Polar residues" evidence="1">
    <location>
        <begin position="143"/>
        <end position="157"/>
    </location>
</feature>
<evidence type="ECO:0000313" key="2">
    <source>
        <dbReference type="EMBL" id="RIB04411.1"/>
    </source>
</evidence>